<evidence type="ECO:0000313" key="1">
    <source>
        <dbReference type="EMBL" id="KAJ5086088.1"/>
    </source>
</evidence>
<keyword evidence="2" id="KW-1185">Reference proteome</keyword>
<dbReference type="EMBL" id="JAPQKI010000010">
    <property type="protein sequence ID" value="KAJ5086088.1"/>
    <property type="molecule type" value="Genomic_DNA"/>
</dbReference>
<accession>A0A9W9EQD5</accession>
<sequence length="75" mass="8858">MSSLSSATEWKVYVRDHGWERLSKDPEARRRSAEQYVQVYEWVSWGPDPISRDDFLLHKGADEPESCSWPRDEES</sequence>
<protein>
    <submittedName>
        <fullName evidence="1">Uncharacterized protein</fullName>
    </submittedName>
</protein>
<gene>
    <name evidence="1" type="ORF">N7532_010859</name>
</gene>
<comment type="caution">
    <text evidence="1">The sequence shown here is derived from an EMBL/GenBank/DDBJ whole genome shotgun (WGS) entry which is preliminary data.</text>
</comment>
<reference evidence="1" key="1">
    <citation type="submission" date="2022-11" db="EMBL/GenBank/DDBJ databases">
        <authorList>
            <person name="Petersen C."/>
        </authorList>
    </citation>
    <scope>NUCLEOTIDE SEQUENCE</scope>
    <source>
        <strain evidence="1">IBT 30761</strain>
    </source>
</reference>
<dbReference type="GeneID" id="81362329"/>
<name>A0A9W9EQD5_9EURO</name>
<proteinExistence type="predicted"/>
<organism evidence="1 2">
    <name type="scientific">Penicillium argentinense</name>
    <dbReference type="NCBI Taxonomy" id="1131581"/>
    <lineage>
        <taxon>Eukaryota</taxon>
        <taxon>Fungi</taxon>
        <taxon>Dikarya</taxon>
        <taxon>Ascomycota</taxon>
        <taxon>Pezizomycotina</taxon>
        <taxon>Eurotiomycetes</taxon>
        <taxon>Eurotiomycetidae</taxon>
        <taxon>Eurotiales</taxon>
        <taxon>Aspergillaceae</taxon>
        <taxon>Penicillium</taxon>
    </lineage>
</organism>
<reference evidence="1" key="2">
    <citation type="journal article" date="2023" name="IMA Fungus">
        <title>Comparative genomic study of the Penicillium genus elucidates a diverse pangenome and 15 lateral gene transfer events.</title>
        <authorList>
            <person name="Petersen C."/>
            <person name="Sorensen T."/>
            <person name="Nielsen M.R."/>
            <person name="Sondergaard T.E."/>
            <person name="Sorensen J.L."/>
            <person name="Fitzpatrick D.A."/>
            <person name="Frisvad J.C."/>
            <person name="Nielsen K.L."/>
        </authorList>
    </citation>
    <scope>NUCLEOTIDE SEQUENCE</scope>
    <source>
        <strain evidence="1">IBT 30761</strain>
    </source>
</reference>
<evidence type="ECO:0000313" key="2">
    <source>
        <dbReference type="Proteomes" id="UP001149074"/>
    </source>
</evidence>
<dbReference type="RefSeq" id="XP_056470766.1">
    <property type="nucleotide sequence ID" value="XM_056623350.1"/>
</dbReference>
<dbReference type="Proteomes" id="UP001149074">
    <property type="component" value="Unassembled WGS sequence"/>
</dbReference>
<dbReference type="AlphaFoldDB" id="A0A9W9EQD5"/>